<accession>A0A0K2GCW7</accession>
<dbReference type="PATRIC" id="fig|42253.5.peg.2358"/>
<dbReference type="InterPro" id="IPR007621">
    <property type="entry name" value="TPM_dom"/>
</dbReference>
<evidence type="ECO:0000313" key="3">
    <source>
        <dbReference type="EMBL" id="ALA58806.1"/>
    </source>
</evidence>
<dbReference type="Pfam" id="PF04536">
    <property type="entry name" value="TPM_phosphatase"/>
    <property type="match status" value="1"/>
</dbReference>
<dbReference type="PANTHER" id="PTHR30373">
    <property type="entry name" value="UPF0603 PROTEIN YGCG"/>
    <property type="match status" value="1"/>
</dbReference>
<keyword evidence="1" id="KW-0812">Transmembrane</keyword>
<dbReference type="STRING" id="42253.NITMOv2_2391"/>
<reference evidence="3 4" key="1">
    <citation type="journal article" date="2015" name="Proc. Natl. Acad. Sci. U.S.A.">
        <title>Expanded metabolic versatility of ubiquitous nitrite-oxidizing bacteria from the genus Nitrospira.</title>
        <authorList>
            <person name="Koch H."/>
            <person name="Lucker S."/>
            <person name="Albertsen M."/>
            <person name="Kitzinger K."/>
            <person name="Herbold C."/>
            <person name="Spieck E."/>
            <person name="Nielsen P.H."/>
            <person name="Wagner M."/>
            <person name="Daims H."/>
        </authorList>
    </citation>
    <scope>NUCLEOTIDE SEQUENCE [LARGE SCALE GENOMIC DNA]</scope>
    <source>
        <strain evidence="3 4">NSP M-1</strain>
    </source>
</reference>
<keyword evidence="1" id="KW-1133">Transmembrane helix</keyword>
<dbReference type="EMBL" id="CP011801">
    <property type="protein sequence ID" value="ALA58806.1"/>
    <property type="molecule type" value="Genomic_DNA"/>
</dbReference>
<proteinExistence type="predicted"/>
<keyword evidence="4" id="KW-1185">Reference proteome</keyword>
<organism evidence="3 4">
    <name type="scientific">Nitrospira moscoviensis</name>
    <dbReference type="NCBI Taxonomy" id="42253"/>
    <lineage>
        <taxon>Bacteria</taxon>
        <taxon>Pseudomonadati</taxon>
        <taxon>Nitrospirota</taxon>
        <taxon>Nitrospiria</taxon>
        <taxon>Nitrospirales</taxon>
        <taxon>Nitrospiraceae</taxon>
        <taxon>Nitrospira</taxon>
    </lineage>
</organism>
<feature type="domain" description="TPM" evidence="2">
    <location>
        <begin position="50"/>
        <end position="173"/>
    </location>
</feature>
<dbReference type="Proteomes" id="UP000069205">
    <property type="component" value="Chromosome"/>
</dbReference>
<dbReference type="Gene3D" id="3.10.310.50">
    <property type="match status" value="1"/>
</dbReference>
<evidence type="ECO:0000259" key="2">
    <source>
        <dbReference type="Pfam" id="PF04536"/>
    </source>
</evidence>
<sequence length="253" mass="27695">MNRRRFAEWLIWPMMGLLPALVVAGAGVGQASLYERPTDRPQLPGPMGYVSDHAGVLDEDWKARIRSVCQDLERKTGVEMVVVTVPTIKPFRSANEFATALYEKWGIGSAQQEHGVMVLVAVQERQAAMTLGRQMLPVITPAIMSEVGGAYLHPAIALGHYGEGLYRTAVALAAPAQEIRVGSLAKHHFKGVGFWITLFTSIGALSFFWWISRPDLRHPYRRIQKGEYWGTGQGGFGGNLGGFGGGTSGEGWR</sequence>
<dbReference type="PANTHER" id="PTHR30373:SF2">
    <property type="entry name" value="UPF0603 PROTEIN YGCG"/>
    <property type="match status" value="1"/>
</dbReference>
<feature type="transmembrane region" description="Helical" evidence="1">
    <location>
        <begin position="192"/>
        <end position="212"/>
    </location>
</feature>
<evidence type="ECO:0000256" key="1">
    <source>
        <dbReference type="SAM" id="Phobius"/>
    </source>
</evidence>
<name>A0A0K2GCW7_NITMO</name>
<evidence type="ECO:0000313" key="4">
    <source>
        <dbReference type="Proteomes" id="UP000069205"/>
    </source>
</evidence>
<keyword evidence="1" id="KW-0472">Membrane</keyword>
<gene>
    <name evidence="3" type="ORF">NITMOv2_2391</name>
</gene>
<dbReference type="OrthoDB" id="9789413at2"/>
<protein>
    <recommendedName>
        <fullName evidence="2">TPM domain-containing protein</fullName>
    </recommendedName>
</protein>
<dbReference type="KEGG" id="nmv:NITMOv2_2391"/>
<dbReference type="AlphaFoldDB" id="A0A0K2GCW7"/>